<dbReference type="Proteomes" id="UP000522864">
    <property type="component" value="Unassembled WGS sequence"/>
</dbReference>
<proteinExistence type="predicted"/>
<evidence type="ECO:0000313" key="3">
    <source>
        <dbReference type="Proteomes" id="UP000522864"/>
    </source>
</evidence>
<protein>
    <submittedName>
        <fullName evidence="2">Uncharacterized protein</fullName>
    </submittedName>
</protein>
<feature type="transmembrane region" description="Helical" evidence="1">
    <location>
        <begin position="64"/>
        <end position="84"/>
    </location>
</feature>
<sequence length="96" mass="10925">MPLLIVQGLVTRDPERDFHVVDVDLPGNQRKHCLYRSQSQTTPNDPNRDFVGQAAFRSLSGHPWFVIITFSAHFLSLAFLRAAADRTAIAEMLERF</sequence>
<keyword evidence="1" id="KW-1133">Transmembrane helix</keyword>
<evidence type="ECO:0000256" key="1">
    <source>
        <dbReference type="SAM" id="Phobius"/>
    </source>
</evidence>
<evidence type="ECO:0000313" key="2">
    <source>
        <dbReference type="EMBL" id="NWB83966.1"/>
    </source>
</evidence>
<accession>A0A7Y7WM26</accession>
<name>A0A7Y7WM26_9PSED</name>
<dbReference type="EMBL" id="JACAQA010000003">
    <property type="protein sequence ID" value="NWB83966.1"/>
    <property type="molecule type" value="Genomic_DNA"/>
</dbReference>
<dbReference type="AlphaFoldDB" id="A0A7Y7WM26"/>
<gene>
    <name evidence="2" type="ORF">HX830_03650</name>
</gene>
<keyword evidence="1" id="KW-0472">Membrane</keyword>
<keyword evidence="1" id="KW-0812">Transmembrane</keyword>
<comment type="caution">
    <text evidence="2">The sequence shown here is derived from an EMBL/GenBank/DDBJ whole genome shotgun (WGS) entry which is preliminary data.</text>
</comment>
<organism evidence="2 3">
    <name type="scientific">Pseudomonas gingeri</name>
    <dbReference type="NCBI Taxonomy" id="117681"/>
    <lineage>
        <taxon>Bacteria</taxon>
        <taxon>Pseudomonadati</taxon>
        <taxon>Pseudomonadota</taxon>
        <taxon>Gammaproteobacteria</taxon>
        <taxon>Pseudomonadales</taxon>
        <taxon>Pseudomonadaceae</taxon>
        <taxon>Pseudomonas</taxon>
    </lineage>
</organism>
<dbReference type="RefSeq" id="WP_177099000.1">
    <property type="nucleotide sequence ID" value="NZ_JACAQA010000003.1"/>
</dbReference>
<reference evidence="2 3" key="1">
    <citation type="submission" date="2020-04" db="EMBL/GenBank/DDBJ databases">
        <title>Molecular characterization of pseudomonads from Agaricus bisporus reveal novel blotch 2 pathogens in Western Europe.</title>
        <authorList>
            <person name="Taparia T."/>
            <person name="Krijger M."/>
            <person name="Haynes E."/>
            <person name="Elpinstone J.G."/>
            <person name="Noble R."/>
            <person name="Van Der Wolf J."/>
        </authorList>
    </citation>
    <scope>NUCLEOTIDE SEQUENCE [LARGE SCALE GENOMIC DNA]</scope>
    <source>
        <strain evidence="2 3">G9001</strain>
    </source>
</reference>